<dbReference type="InterPro" id="IPR002347">
    <property type="entry name" value="SDR_fam"/>
</dbReference>
<dbReference type="PANTHER" id="PTHR43639">
    <property type="entry name" value="OXIDOREDUCTASE, SHORT-CHAIN DEHYDROGENASE/REDUCTASE FAMILY (AFU_ORTHOLOGUE AFUA_5G02870)"/>
    <property type="match status" value="1"/>
</dbReference>
<dbReference type="Proteomes" id="UP000298656">
    <property type="component" value="Chromosome 2"/>
</dbReference>
<keyword evidence="4" id="KW-1185">Reference proteome</keyword>
<dbReference type="GO" id="GO:0016491">
    <property type="term" value="F:oxidoreductase activity"/>
    <property type="evidence" value="ECO:0007669"/>
    <property type="project" value="UniProtKB-KW"/>
</dbReference>
<dbReference type="KEGG" id="tvl:FAZ95_29595"/>
<organism evidence="3 4">
    <name type="scientific">Trinickia violacea</name>
    <dbReference type="NCBI Taxonomy" id="2571746"/>
    <lineage>
        <taxon>Bacteria</taxon>
        <taxon>Pseudomonadati</taxon>
        <taxon>Pseudomonadota</taxon>
        <taxon>Betaproteobacteria</taxon>
        <taxon>Burkholderiales</taxon>
        <taxon>Burkholderiaceae</taxon>
        <taxon>Trinickia</taxon>
    </lineage>
</organism>
<dbReference type="InterPro" id="IPR036291">
    <property type="entry name" value="NAD(P)-bd_dom_sf"/>
</dbReference>
<dbReference type="SUPFAM" id="SSF51735">
    <property type="entry name" value="NAD(P)-binding Rossmann-fold domains"/>
    <property type="match status" value="1"/>
</dbReference>
<dbReference type="Gene3D" id="3.40.50.720">
    <property type="entry name" value="NAD(P)-binding Rossmann-like Domain"/>
    <property type="match status" value="1"/>
</dbReference>
<gene>
    <name evidence="3" type="ORF">FAZ95_29595</name>
</gene>
<protein>
    <submittedName>
        <fullName evidence="3">SDR family oxidoreductase</fullName>
    </submittedName>
</protein>
<dbReference type="EMBL" id="CP040078">
    <property type="protein sequence ID" value="QCP53225.1"/>
    <property type="molecule type" value="Genomic_DNA"/>
</dbReference>
<name>A0A4P8IYY8_9BURK</name>
<dbReference type="RefSeq" id="WP_137335995.1">
    <property type="nucleotide sequence ID" value="NZ_CP040078.1"/>
</dbReference>
<reference evidence="3 4" key="1">
    <citation type="submission" date="2019-05" db="EMBL/GenBank/DDBJ databases">
        <title>Burkholderia sp. DHOD12, isolated from subtropical forest soil.</title>
        <authorList>
            <person name="Gao Z.-H."/>
            <person name="Qiu L.-H."/>
        </authorList>
    </citation>
    <scope>NUCLEOTIDE SEQUENCE [LARGE SCALE GENOMIC DNA]</scope>
    <source>
        <strain evidence="3 4">DHOD12</strain>
    </source>
</reference>
<evidence type="ECO:0000313" key="4">
    <source>
        <dbReference type="Proteomes" id="UP000298656"/>
    </source>
</evidence>
<accession>A0A4P8IYY8</accession>
<dbReference type="AlphaFoldDB" id="A0A4P8IYY8"/>
<dbReference type="Pfam" id="PF13561">
    <property type="entry name" value="adh_short_C2"/>
    <property type="match status" value="1"/>
</dbReference>
<proteinExistence type="inferred from homology"/>
<sequence length="251" mass="27118">MEQKVALVTNASDYAGPPAVTALLEAGFRVLVHDDVYTDENTWTKFATTHPGAERVNADTPELLVEAAWRSSGRVDAIVSNDHFPAIHRPSPEASLDDMRQTLEKLVIRPFALLRAAIPYFKAQGGGNVVMVTSCRTHLPMYGGAIPDAARAAANALVRSFSVELAPLNVAVNAVAPNFLYSEAYYPRAIFIDDSAGRDYVRSEVPTGRLGRPDEVGDLIRYLASTQSRFLTGAIVDFSGGWPAAKTRPGS</sequence>
<keyword evidence="2" id="KW-0560">Oxidoreductase</keyword>
<evidence type="ECO:0000313" key="3">
    <source>
        <dbReference type="EMBL" id="QCP53225.1"/>
    </source>
</evidence>
<dbReference type="PANTHER" id="PTHR43639:SF1">
    <property type="entry name" value="SHORT-CHAIN DEHYDROGENASE_REDUCTASE FAMILY PROTEIN"/>
    <property type="match status" value="1"/>
</dbReference>
<dbReference type="PRINTS" id="PR00081">
    <property type="entry name" value="GDHRDH"/>
</dbReference>
<dbReference type="OrthoDB" id="8991930at2"/>
<evidence type="ECO:0000256" key="2">
    <source>
        <dbReference type="ARBA" id="ARBA00023002"/>
    </source>
</evidence>
<evidence type="ECO:0000256" key="1">
    <source>
        <dbReference type="ARBA" id="ARBA00006484"/>
    </source>
</evidence>
<comment type="similarity">
    <text evidence="1">Belongs to the short-chain dehydrogenases/reductases (SDR) family.</text>
</comment>